<evidence type="ECO:0000256" key="1">
    <source>
        <dbReference type="SAM" id="Phobius"/>
    </source>
</evidence>
<accession>A0A6N3GHY1</accession>
<dbReference type="EMBL" id="CACRTX010000020">
    <property type="protein sequence ID" value="VYU63199.1"/>
    <property type="molecule type" value="Genomic_DNA"/>
</dbReference>
<keyword evidence="1" id="KW-0472">Membrane</keyword>
<dbReference type="RefSeq" id="WP_421758570.1">
    <property type="nucleotide sequence ID" value="NZ_CACRTX010000020.1"/>
</dbReference>
<proteinExistence type="predicted"/>
<feature type="transmembrane region" description="Helical" evidence="1">
    <location>
        <begin position="106"/>
        <end position="125"/>
    </location>
</feature>
<feature type="transmembrane region" description="Helical" evidence="1">
    <location>
        <begin position="79"/>
        <end position="100"/>
    </location>
</feature>
<feature type="transmembrane region" description="Helical" evidence="1">
    <location>
        <begin position="12"/>
        <end position="33"/>
    </location>
</feature>
<name>A0A6N3GHY1_ENTCA</name>
<gene>
    <name evidence="2" type="ORF">ECLFYP2_00904</name>
</gene>
<protein>
    <recommendedName>
        <fullName evidence="3">VanZ-like domain-containing protein</fullName>
    </recommendedName>
</protein>
<evidence type="ECO:0000313" key="2">
    <source>
        <dbReference type="EMBL" id="VYU63199.1"/>
    </source>
</evidence>
<evidence type="ECO:0008006" key="3">
    <source>
        <dbReference type="Google" id="ProtNLM"/>
    </source>
</evidence>
<dbReference type="AlphaFoldDB" id="A0A6N3GHY1"/>
<reference evidence="2" key="1">
    <citation type="submission" date="2019-11" db="EMBL/GenBank/DDBJ databases">
        <authorList>
            <person name="Feng L."/>
        </authorList>
    </citation>
    <scope>NUCLEOTIDE SEQUENCE</scope>
    <source>
        <strain evidence="2">ECasseliflavusLFYP2</strain>
    </source>
</reference>
<keyword evidence="1" id="KW-1133">Transmembrane helix</keyword>
<keyword evidence="1" id="KW-0812">Transmembrane</keyword>
<sequence length="136" mass="15546">MIKKKQLKLVFLPKIWASLLYLLFVFTALFLYLSKYLDISFFTSMYPDFYLHISNFSISLIIGLLGYFWLLVGASFKAVTLLTLLLLIANLLSETIFGFMNTPDRIDLLFGIAGTLVAYFTLAMIKRHGLVKNQSV</sequence>
<organism evidence="2">
    <name type="scientific">Enterococcus casseliflavus</name>
    <name type="common">Enterococcus flavescens</name>
    <dbReference type="NCBI Taxonomy" id="37734"/>
    <lineage>
        <taxon>Bacteria</taxon>
        <taxon>Bacillati</taxon>
        <taxon>Bacillota</taxon>
        <taxon>Bacilli</taxon>
        <taxon>Lactobacillales</taxon>
        <taxon>Enterococcaceae</taxon>
        <taxon>Enterococcus</taxon>
    </lineage>
</organism>
<feature type="transmembrane region" description="Helical" evidence="1">
    <location>
        <begin position="53"/>
        <end position="72"/>
    </location>
</feature>